<proteinExistence type="predicted"/>
<dbReference type="OrthoDB" id="9255957at2"/>
<name>A0A1I7IW91_9PROT</name>
<dbReference type="Proteomes" id="UP000182649">
    <property type="component" value="Unassembled WGS sequence"/>
</dbReference>
<accession>A0A1I7IW91</accession>
<evidence type="ECO:0000313" key="2">
    <source>
        <dbReference type="Proteomes" id="UP000182649"/>
    </source>
</evidence>
<dbReference type="EMBL" id="FPBZ01000029">
    <property type="protein sequence ID" value="SFU77178.1"/>
    <property type="molecule type" value="Genomic_DNA"/>
</dbReference>
<protein>
    <submittedName>
        <fullName evidence="1">Uncharacterized protein</fullName>
    </submittedName>
</protein>
<dbReference type="AlphaFoldDB" id="A0A1I7IW91"/>
<dbReference type="RefSeq" id="WP_074976012.1">
    <property type="nucleotide sequence ID" value="NZ_FPBZ01000029.1"/>
</dbReference>
<evidence type="ECO:0000313" key="1">
    <source>
        <dbReference type="EMBL" id="SFU77178.1"/>
    </source>
</evidence>
<gene>
    <name evidence="1" type="ORF">SAMN05216417_1294</name>
</gene>
<organism evidence="1 2">
    <name type="scientific">Nitrosospira multiformis</name>
    <dbReference type="NCBI Taxonomy" id="1231"/>
    <lineage>
        <taxon>Bacteria</taxon>
        <taxon>Pseudomonadati</taxon>
        <taxon>Pseudomonadota</taxon>
        <taxon>Betaproteobacteria</taxon>
        <taxon>Nitrosomonadales</taxon>
        <taxon>Nitrosomonadaceae</taxon>
        <taxon>Nitrosospira</taxon>
    </lineage>
</organism>
<reference evidence="1 2" key="1">
    <citation type="submission" date="2016-10" db="EMBL/GenBank/DDBJ databases">
        <authorList>
            <person name="de Groot N.N."/>
        </authorList>
    </citation>
    <scope>NUCLEOTIDE SEQUENCE [LARGE SCALE GENOMIC DNA]</scope>
    <source>
        <strain evidence="1 2">Nl14</strain>
    </source>
</reference>
<sequence>MSYTIPPGWLKPLSVQQQAQHRRHMIASKLGAAKYAEFLAQEKQERYDDLMLIVNTCYSIILRCPEPAVRWEAAKLLQQIGPLARHLQ</sequence>